<feature type="repeat" description="TPR" evidence="1">
    <location>
        <begin position="190"/>
        <end position="223"/>
    </location>
</feature>
<dbReference type="Pfam" id="PF13424">
    <property type="entry name" value="TPR_12"/>
    <property type="match status" value="3"/>
</dbReference>
<feature type="transmembrane region" description="Helical" evidence="2">
    <location>
        <begin position="362"/>
        <end position="385"/>
    </location>
</feature>
<proteinExistence type="predicted"/>
<feature type="signal peptide" evidence="3">
    <location>
        <begin position="1"/>
        <end position="20"/>
    </location>
</feature>
<evidence type="ECO:0000313" key="5">
    <source>
        <dbReference type="Proteomes" id="UP000064893"/>
    </source>
</evidence>
<dbReference type="PANTHER" id="PTHR10098">
    <property type="entry name" value="RAPSYN-RELATED"/>
    <property type="match status" value="1"/>
</dbReference>
<keyword evidence="5" id="KW-1185">Reference proteome</keyword>
<reference evidence="4 5" key="1">
    <citation type="submission" date="2015-11" db="EMBL/GenBank/DDBJ databases">
        <title>Description and complete genome sequence of a novel strain predominating in hypersaline microbial mats and representing a new family of the Bacteriodetes phylum.</title>
        <authorList>
            <person name="Spring S."/>
            <person name="Bunk B."/>
            <person name="Sproer C."/>
            <person name="Klenk H.-P."/>
        </authorList>
    </citation>
    <scope>NUCLEOTIDE SEQUENCE [LARGE SCALE GENOMIC DNA]</scope>
    <source>
        <strain evidence="4 5">L21-Spi-D4</strain>
    </source>
</reference>
<organism evidence="4 5">
    <name type="scientific">Salinivirga cyanobacteriivorans</name>
    <dbReference type="NCBI Taxonomy" id="1307839"/>
    <lineage>
        <taxon>Bacteria</taxon>
        <taxon>Pseudomonadati</taxon>
        <taxon>Bacteroidota</taxon>
        <taxon>Bacteroidia</taxon>
        <taxon>Bacteroidales</taxon>
        <taxon>Salinivirgaceae</taxon>
        <taxon>Salinivirga</taxon>
    </lineage>
</organism>
<dbReference type="InterPro" id="IPR019734">
    <property type="entry name" value="TPR_rpt"/>
</dbReference>
<feature type="repeat" description="TPR" evidence="1">
    <location>
        <begin position="269"/>
        <end position="302"/>
    </location>
</feature>
<keyword evidence="3" id="KW-0732">Signal</keyword>
<feature type="repeat" description="TPR" evidence="1">
    <location>
        <begin position="110"/>
        <end position="143"/>
    </location>
</feature>
<gene>
    <name evidence="4" type="ORF">L21SP5_01165</name>
</gene>
<protein>
    <submittedName>
        <fullName evidence="4">Photosystem I assembly protein Ycf3</fullName>
    </submittedName>
</protein>
<evidence type="ECO:0000313" key="4">
    <source>
        <dbReference type="EMBL" id="ALO14824.1"/>
    </source>
</evidence>
<evidence type="ECO:0000256" key="3">
    <source>
        <dbReference type="SAM" id="SignalP"/>
    </source>
</evidence>
<feature type="repeat" description="TPR" evidence="1">
    <location>
        <begin position="70"/>
        <end position="103"/>
    </location>
</feature>
<name>A0A0S2HXT9_9BACT</name>
<keyword evidence="2" id="KW-0812">Transmembrane</keyword>
<keyword evidence="1" id="KW-0802">TPR repeat</keyword>
<feature type="repeat" description="TPR" evidence="1">
    <location>
        <begin position="150"/>
        <end position="183"/>
    </location>
</feature>
<keyword evidence="2" id="KW-1133">Transmembrane helix</keyword>
<accession>A0A0S2HXT9</accession>
<dbReference type="InterPro" id="IPR011990">
    <property type="entry name" value="TPR-like_helical_dom_sf"/>
</dbReference>
<dbReference type="SMART" id="SM00028">
    <property type="entry name" value="TPR"/>
    <property type="match status" value="6"/>
</dbReference>
<sequence precursor="true">MRTWLLIFTLFITSTFNAIALNPDISVEETVDSLLREARPLISSDPDRAEVLIKDALRIAEDGGFMKANANALNYLGIIYYNKKNYPTAIKYFQQSLKVLFRIGNKEKVANMMKKIGLSYLNQQKYAKAIEYYKLALKVFEQTELPGREANTHVEIGVIYRLYQRFSDAINQFDEAFVLYEKLDNKGGQAESLHHIAKTYHLMGNYKKADEFFTQTLKVYENYLDYSGLATVYNDYSRTLIELEAFRKAEEMLTRAEEQCSTGDTLLMGKISANYGAVLVYQSEYDQAEQYLNRALALAEKTKNEDLLAQVYKNLYELNFRNNQTKKALSFYQKYIAVKDTTAVQTIKEYGSAASGAKLSNIVIFITVFGSIIIIGLVIWLIVVIRQRDRALAELAKKD</sequence>
<dbReference type="OrthoDB" id="693260at2"/>
<dbReference type="Gene3D" id="1.25.40.10">
    <property type="entry name" value="Tetratricopeptide repeat domain"/>
    <property type="match status" value="2"/>
</dbReference>
<dbReference type="PROSITE" id="PS50005">
    <property type="entry name" value="TPR"/>
    <property type="match status" value="5"/>
</dbReference>
<keyword evidence="2" id="KW-0472">Membrane</keyword>
<dbReference type="SUPFAM" id="SSF48452">
    <property type="entry name" value="TPR-like"/>
    <property type="match status" value="2"/>
</dbReference>
<dbReference type="KEGG" id="blq:L21SP5_01165"/>
<dbReference type="EMBL" id="CP013118">
    <property type="protein sequence ID" value="ALO14824.1"/>
    <property type="molecule type" value="Genomic_DNA"/>
</dbReference>
<evidence type="ECO:0000256" key="1">
    <source>
        <dbReference type="PROSITE-ProRule" id="PRU00339"/>
    </source>
</evidence>
<dbReference type="RefSeq" id="WP_057952339.1">
    <property type="nucleotide sequence ID" value="NZ_CP013118.1"/>
</dbReference>
<feature type="chain" id="PRO_5006599331" evidence="3">
    <location>
        <begin position="21"/>
        <end position="399"/>
    </location>
</feature>
<dbReference type="AlphaFoldDB" id="A0A0S2HXT9"/>
<evidence type="ECO:0000256" key="2">
    <source>
        <dbReference type="SAM" id="Phobius"/>
    </source>
</evidence>
<dbReference type="STRING" id="1307839.L21SP5_01165"/>
<dbReference type="Proteomes" id="UP000064893">
    <property type="component" value="Chromosome"/>
</dbReference>